<evidence type="ECO:0000259" key="2">
    <source>
        <dbReference type="Pfam" id="PF01551"/>
    </source>
</evidence>
<dbReference type="GO" id="GO:0004222">
    <property type="term" value="F:metalloendopeptidase activity"/>
    <property type="evidence" value="ECO:0007669"/>
    <property type="project" value="TreeGrafter"/>
</dbReference>
<dbReference type="CDD" id="cd12797">
    <property type="entry name" value="M23_peptidase"/>
    <property type="match status" value="1"/>
</dbReference>
<comment type="caution">
    <text evidence="5">The sequence shown here is derived from an EMBL/GenBank/DDBJ whole genome shotgun (WGS) entry which is preliminary data.</text>
</comment>
<dbReference type="CDD" id="cd13402">
    <property type="entry name" value="LT_TF-like"/>
    <property type="match status" value="1"/>
</dbReference>
<evidence type="ECO:0000259" key="4">
    <source>
        <dbReference type="Pfam" id="PF20155"/>
    </source>
</evidence>
<feature type="region of interest" description="Disordered" evidence="1">
    <location>
        <begin position="911"/>
        <end position="947"/>
    </location>
</feature>
<dbReference type="InterPro" id="IPR016047">
    <property type="entry name" value="M23ase_b-sheet_dom"/>
</dbReference>
<dbReference type="InterPro" id="IPR013491">
    <property type="entry name" value="Tape_meas_N"/>
</dbReference>
<dbReference type="InterPro" id="IPR050570">
    <property type="entry name" value="Cell_wall_metabolism_enzyme"/>
</dbReference>
<dbReference type="SUPFAM" id="SSF51261">
    <property type="entry name" value="Duplicated hybrid motif"/>
    <property type="match status" value="1"/>
</dbReference>
<dbReference type="NCBIfam" id="TIGR02675">
    <property type="entry name" value="tape_meas_nterm"/>
    <property type="match status" value="1"/>
</dbReference>
<dbReference type="Pfam" id="PF01551">
    <property type="entry name" value="Peptidase_M23"/>
    <property type="match status" value="1"/>
</dbReference>
<gene>
    <name evidence="5" type="ORF">WJL_0964</name>
</gene>
<evidence type="ECO:0000313" key="5">
    <source>
        <dbReference type="EMBL" id="KPN43891.1"/>
    </source>
</evidence>
<feature type="compositionally biased region" description="Basic and acidic residues" evidence="1">
    <location>
        <begin position="924"/>
        <end position="947"/>
    </location>
</feature>
<feature type="region of interest" description="Disordered" evidence="1">
    <location>
        <begin position="793"/>
        <end position="813"/>
    </location>
</feature>
<reference evidence="5 6" key="1">
    <citation type="submission" date="2015-10" db="EMBL/GenBank/DDBJ databases">
        <title>Resequencing of Lactobacillus plantarum WJL strain genome.</title>
        <authorList>
            <person name="Martino M.E."/>
        </authorList>
    </citation>
    <scope>NUCLEOTIDE SEQUENCE [LARGE SCALE GENOMIC DNA]</scope>
    <source>
        <strain evidence="5 6">WJL</strain>
    </source>
</reference>
<dbReference type="EMBL" id="LKLZ01000003">
    <property type="protein sequence ID" value="KPN43891.1"/>
    <property type="molecule type" value="Genomic_DNA"/>
</dbReference>
<sequence length="1607" mass="173123">MADGTVTIDLLMNTKSFMSDRERVNNLMKTLGADAGDQMDEAFANNANKVQKKARKTKKKIKDEFDSPIITKLEAKAKEAGVKDFRKMLKQIPRNQLTRLKAKAERDEVIDWKKEISRIPEKKSTKLKVDKKQASDDLTALKKQSESTEHGFSHLKEIIVGTFLGGVIQTGIQGLISGLKNATESGMEYNKQQDMMRMNWHNLTTEAPKDGEELLTYINHVSQHSIYAADTIDKMAQSFYHVHSSEKETKKWTDDFVALGSTLHVSNDALKESGEQFAKIVAGGKTSAEDMSVMISRFPMFGEALQKATGKSMSQLYAMSAAGKLTSKQFTEALDYLGKKYRGSTEEAMNSFQGMSMYIKSRWSMLTGNIMASSFKMSKGVAQDMRNLLSDNMMKKYADLASTAISHVTGWLVELIKYVNAHKNTIIDIIGNLGKILGIIGKTVWKTFSDIIYDIARMFGLVGKKAQDSKDPLDKIDDALKNLSKNQELIENLTKAFIAMFALKKGLEFIGMLASLRKSLLETAAVSKIVDLFGGGSGVIGAGGKAVAKEAGGAAATAGSSKVLGRLFSKGGATSTAELEAASGLGGGKTMMAARGLSKAIPYMSIAASLPELFGTTKATLGKHLGGFTGSVGGAAAGAAAGSAVMPVVGTAVGGVIGGLAGSKLGQTFGEDIQKGISKTFPKLTGKMSDVATDISHKMSDHFNSGFKPSFNDKQFSKEYTKLSKTLNREATIKFKVNTKNLDLAKQTTDTIYGQMGKSVDKYYKNKQKSSKDDYKLLVKNGVLYQSEADSMLKKSEANDKKQSEAKKANIAQMKRDSDGYYSTISKAEKQKNKALAAARKADGKNNKAYQSDRKVIEEQYDANINAARKKYLKSLSKDESKMNDSVTKATKISSGKQLDILENLKDHKGKLSKQQMTEAIKNSAKERDQTIKNAEKQRDNRVDKANEQYKKTVAAADKERYENGTMSRKQYDEVIKNARTQRDNAIDAADTQKKHTVKKAEETHEKVVTEATKQAGEHKGAVDSETGDVKGSWNEFIDNMRGIWNGMIGGINGVLHALNKKWGNIPTWKKHAAGLNGSMGEHTALVGEEGFEYMGTSDGSITPIGVEGPEIRNIPAGASILPHGMSVEFAQMAKGLPGYKFGLPGWLTSTFSALKKGADGAVDLVSEGASGVVNKIANATGLGKLAKTFNDNTTAFGAIASGAKDSLIDNAIKYVQGFFDQFSDTSEDGAGSLAPHFGSPFKVSSGYGPRAGGFHKGIDFAAPLGTPIPAQYGGTVVQAGPASGFGNWVVIKPSGASVDTIYGHMKRMKVKTGQHVKAGQIIAWVGSEGQSSGPHVHYELRAGLGGKSYNPMTYGASAGNPSGHSVNRWRPYVVRALKANGFAATDSQVAAWMKVIKRESNGDPSVINTWDRNAQLGHPSKGLVQTIQPTFDAYKFKDHNNPLNGYDDLLAGIRYMKAIYGSGPSAFARVSGPMGYDSGGRVMKKQLAWLAENNPEYVVNPERDSADSLIVEAARARAAKAPNGLVAKAMRVVGTAKAGIQRTAPSFASRGVAQAEGQVAGNQAISGDLTITVPLDSGVLAQAVYPRAKLMQQRDITIQAKKGGLH</sequence>
<evidence type="ECO:0000259" key="3">
    <source>
        <dbReference type="Pfam" id="PF13488"/>
    </source>
</evidence>
<evidence type="ECO:0000256" key="1">
    <source>
        <dbReference type="SAM" id="MobiDB-lite"/>
    </source>
</evidence>
<dbReference type="PANTHER" id="PTHR21666">
    <property type="entry name" value="PEPTIDASE-RELATED"/>
    <property type="match status" value="1"/>
</dbReference>
<dbReference type="Gene3D" id="2.70.70.10">
    <property type="entry name" value="Glucose Permease (Domain IIA)"/>
    <property type="match status" value="1"/>
</dbReference>
<feature type="domain" description="Tape measure protein N-terminal" evidence="4">
    <location>
        <begin position="185"/>
        <end position="371"/>
    </location>
</feature>
<dbReference type="InterPro" id="IPR039567">
    <property type="entry name" value="Gly-zipper"/>
</dbReference>
<dbReference type="InterPro" id="IPR011055">
    <property type="entry name" value="Dup_hybrid_motif"/>
</dbReference>
<dbReference type="RefSeq" id="WP_022638357.1">
    <property type="nucleotide sequence ID" value="NZ_AUTE01000019.1"/>
</dbReference>
<evidence type="ECO:0000313" key="6">
    <source>
        <dbReference type="Proteomes" id="UP000050511"/>
    </source>
</evidence>
<protein>
    <submittedName>
        <fullName evidence="5">Phage tail length tape-measure protein</fullName>
    </submittedName>
</protein>
<dbReference type="Pfam" id="PF13488">
    <property type="entry name" value="Gly-zipper_Omp"/>
    <property type="match status" value="1"/>
</dbReference>
<name>A0A837P3J0_LACPN</name>
<dbReference type="Pfam" id="PF20155">
    <property type="entry name" value="TMP_3"/>
    <property type="match status" value="1"/>
</dbReference>
<accession>A0A837P3J0</accession>
<dbReference type="PANTHER" id="PTHR21666:SF270">
    <property type="entry name" value="MUREIN HYDROLASE ACTIVATOR ENVC"/>
    <property type="match status" value="1"/>
</dbReference>
<dbReference type="InterPro" id="IPR023346">
    <property type="entry name" value="Lysozyme-like_dom_sf"/>
</dbReference>
<dbReference type="SUPFAM" id="SSF53955">
    <property type="entry name" value="Lysozyme-like"/>
    <property type="match status" value="1"/>
</dbReference>
<organism evidence="5 6">
    <name type="scientific">Lactiplantibacillus plantarum WJL</name>
    <dbReference type="NCBI Taxonomy" id="1350466"/>
    <lineage>
        <taxon>Bacteria</taxon>
        <taxon>Bacillati</taxon>
        <taxon>Bacillota</taxon>
        <taxon>Bacilli</taxon>
        <taxon>Lactobacillales</taxon>
        <taxon>Lactobacillaceae</taxon>
        <taxon>Lactiplantibacillus</taxon>
    </lineage>
</organism>
<feature type="domain" description="M23ase beta-sheet core" evidence="2">
    <location>
        <begin position="1255"/>
        <end position="1352"/>
    </location>
</feature>
<dbReference type="Proteomes" id="UP000050511">
    <property type="component" value="Unassembled WGS sequence"/>
</dbReference>
<proteinExistence type="predicted"/>
<feature type="domain" description="Glycine zipper" evidence="3">
    <location>
        <begin position="630"/>
        <end position="672"/>
    </location>
</feature>